<evidence type="ECO:0000313" key="2">
    <source>
        <dbReference type="EMBL" id="BDY25813.1"/>
    </source>
</evidence>
<feature type="chain" id="PRO_5041334335" evidence="1">
    <location>
        <begin position="20"/>
        <end position="328"/>
    </location>
</feature>
<keyword evidence="1" id="KW-0732">Signal</keyword>
<dbReference type="AlphaFoldDB" id="A0AA48HPV3"/>
<organism evidence="2">
    <name type="scientific">Cryptocaryon irritans</name>
    <dbReference type="NCBI Taxonomy" id="153251"/>
    <lineage>
        <taxon>Eukaryota</taxon>
        <taxon>Sar</taxon>
        <taxon>Alveolata</taxon>
        <taxon>Ciliophora</taxon>
        <taxon>Ciliophora incertae sedis</taxon>
        <taxon>Cryptocaryon</taxon>
    </lineage>
</organism>
<accession>A0AA48HPV3</accession>
<name>A0AA48HPV3_9CILI</name>
<feature type="signal peptide" evidence="1">
    <location>
        <begin position="1"/>
        <end position="19"/>
    </location>
</feature>
<evidence type="ECO:0000256" key="1">
    <source>
        <dbReference type="SAM" id="SignalP"/>
    </source>
</evidence>
<dbReference type="EMBL" id="LC759645">
    <property type="protein sequence ID" value="BDY25813.1"/>
    <property type="molecule type" value="mRNA"/>
</dbReference>
<protein>
    <submittedName>
        <fullName evidence="2">Immobilization antigen</fullName>
    </submittedName>
</protein>
<sequence>MNKIFIALLVVLLAVSTQTAFVKVTDMADWKGTFVVTKSSCNQFCGWKLGSKIVIAEKSATAVTWTGTTFTSDATNAEVTSAGICKYPKEKGSSAIAKVDVLKNSDECTIASGACVTMGQNAKTAANTEFKRDKAMATKPFQITYPQWKLVPLATTSSTAVDDITAKCITEANMVDTSADVKDLSGTVTLSSASCGTCTWDSTKTLKITQDSSKKYMVKVEGTLKESSSGSCNGKLTKAEDCHAIKDSSATKYYLYGCTTLWTPTGGIPVTLTTASGKTTLSMAWSDNASASCKVEGSFAASKAGSNAIKLVQGLSIMILLTLGLLFK</sequence>
<reference evidence="2" key="1">
    <citation type="journal article" date="2023" name="Mol. Biotechnol.">
        <title>Target Protein Expression on Tetrahymena thermophila Cell Surface Using the Signal Peptide and GPI Anchor Sequences of the Immobilization Antigen of Cryptocaryon irritans.</title>
        <authorList>
            <person name="Watanabe Y."/>
            <person name="Asada M."/>
            <person name="Inokuchi M."/>
            <person name="Kotake M."/>
            <person name="Yoshinaga T."/>
        </authorList>
    </citation>
    <scope>NUCLEOTIDE SEQUENCE</scope>
    <source>
        <strain evidence="2">UT2</strain>
    </source>
</reference>
<proteinExistence type="evidence at transcript level"/>